<dbReference type="InterPro" id="IPR039420">
    <property type="entry name" value="WalR-like"/>
</dbReference>
<dbReference type="SMART" id="SM00421">
    <property type="entry name" value="HTH_LUXR"/>
    <property type="match status" value="1"/>
</dbReference>
<evidence type="ECO:0000313" key="3">
    <source>
        <dbReference type="EMBL" id="MBB1486154.1"/>
    </source>
</evidence>
<keyword evidence="1" id="KW-0238">DNA-binding</keyword>
<dbReference type="Pfam" id="PF00196">
    <property type="entry name" value="GerE"/>
    <property type="match status" value="1"/>
</dbReference>
<dbReference type="EMBL" id="JACJFM010000005">
    <property type="protein sequence ID" value="MBB1486154.1"/>
    <property type="molecule type" value="Genomic_DNA"/>
</dbReference>
<proteinExistence type="predicted"/>
<evidence type="ECO:0000256" key="1">
    <source>
        <dbReference type="ARBA" id="ARBA00023125"/>
    </source>
</evidence>
<accession>A0A839IN84</accession>
<dbReference type="PROSITE" id="PS50043">
    <property type="entry name" value="HTH_LUXR_2"/>
    <property type="match status" value="1"/>
</dbReference>
<dbReference type="PANTHER" id="PTHR43214">
    <property type="entry name" value="TWO-COMPONENT RESPONSE REGULATOR"/>
    <property type="match status" value="1"/>
</dbReference>
<dbReference type="InterPro" id="IPR036388">
    <property type="entry name" value="WH-like_DNA-bd_sf"/>
</dbReference>
<dbReference type="PROSITE" id="PS00622">
    <property type="entry name" value="HTH_LUXR_1"/>
    <property type="match status" value="1"/>
</dbReference>
<dbReference type="PRINTS" id="PR00038">
    <property type="entry name" value="HTHLUXR"/>
</dbReference>
<organism evidence="3 4">
    <name type="scientific">Oceanospirillum sediminis</name>
    <dbReference type="NCBI Taxonomy" id="2760088"/>
    <lineage>
        <taxon>Bacteria</taxon>
        <taxon>Pseudomonadati</taxon>
        <taxon>Pseudomonadota</taxon>
        <taxon>Gammaproteobacteria</taxon>
        <taxon>Oceanospirillales</taxon>
        <taxon>Oceanospirillaceae</taxon>
        <taxon>Oceanospirillum</taxon>
    </lineage>
</organism>
<comment type="caution">
    <text evidence="3">The sequence shown here is derived from an EMBL/GenBank/DDBJ whole genome shotgun (WGS) entry which is preliminary data.</text>
</comment>
<sequence length="217" mass="25351">MKEKKEKSMLESIIINGEDNILNLSIKKALEENIKNNCIITANLENKNEIKSIDRCIFMIDCTDISFSELNNKLQYLEIHKVKIVIIINYTNQNMVLHNMNRKIIRGCFSKVPEPYYLLKGIHTIISGGTWFPREILEKYLEKQRVSNKDWPEYNIDQKLTRREIEILKLVKTGASNTRIADELCLSQHTIKTHMHNLFRKLNVSNRVQAANSISFT</sequence>
<dbReference type="GO" id="GO:0006355">
    <property type="term" value="P:regulation of DNA-templated transcription"/>
    <property type="evidence" value="ECO:0007669"/>
    <property type="project" value="InterPro"/>
</dbReference>
<keyword evidence="4" id="KW-1185">Reference proteome</keyword>
<protein>
    <submittedName>
        <fullName evidence="3">Response regulator transcription factor</fullName>
    </submittedName>
</protein>
<dbReference type="AlphaFoldDB" id="A0A839IN84"/>
<reference evidence="3 4" key="1">
    <citation type="submission" date="2020-08" db="EMBL/GenBank/DDBJ databases">
        <title>Oceanospirillum sp. nov. isolated from marine sediment.</title>
        <authorList>
            <person name="Ji X."/>
        </authorList>
    </citation>
    <scope>NUCLEOTIDE SEQUENCE [LARGE SCALE GENOMIC DNA]</scope>
    <source>
        <strain evidence="3 4">D5</strain>
    </source>
</reference>
<evidence type="ECO:0000259" key="2">
    <source>
        <dbReference type="PROSITE" id="PS50043"/>
    </source>
</evidence>
<dbReference type="Gene3D" id="3.40.50.2300">
    <property type="match status" value="1"/>
</dbReference>
<dbReference type="GO" id="GO:0003677">
    <property type="term" value="F:DNA binding"/>
    <property type="evidence" value="ECO:0007669"/>
    <property type="project" value="UniProtKB-KW"/>
</dbReference>
<dbReference type="InterPro" id="IPR016032">
    <property type="entry name" value="Sig_transdc_resp-reg_C-effctor"/>
</dbReference>
<dbReference type="InterPro" id="IPR000792">
    <property type="entry name" value="Tscrpt_reg_LuxR_C"/>
</dbReference>
<feature type="domain" description="HTH luxR-type" evidence="2">
    <location>
        <begin position="153"/>
        <end position="217"/>
    </location>
</feature>
<dbReference type="Proteomes" id="UP000565262">
    <property type="component" value="Unassembled WGS sequence"/>
</dbReference>
<name>A0A839IN84_9GAMM</name>
<dbReference type="Gene3D" id="1.10.10.10">
    <property type="entry name" value="Winged helix-like DNA-binding domain superfamily/Winged helix DNA-binding domain"/>
    <property type="match status" value="1"/>
</dbReference>
<evidence type="ECO:0000313" key="4">
    <source>
        <dbReference type="Proteomes" id="UP000565262"/>
    </source>
</evidence>
<dbReference type="CDD" id="cd06170">
    <property type="entry name" value="LuxR_C_like"/>
    <property type="match status" value="1"/>
</dbReference>
<dbReference type="RefSeq" id="WP_182807935.1">
    <property type="nucleotide sequence ID" value="NZ_JACJFM010000005.1"/>
</dbReference>
<dbReference type="PANTHER" id="PTHR43214:SF43">
    <property type="entry name" value="TWO-COMPONENT RESPONSE REGULATOR"/>
    <property type="match status" value="1"/>
</dbReference>
<gene>
    <name evidence="3" type="ORF">H4O21_05995</name>
</gene>
<dbReference type="SUPFAM" id="SSF46894">
    <property type="entry name" value="C-terminal effector domain of the bipartite response regulators"/>
    <property type="match status" value="1"/>
</dbReference>